<keyword evidence="2" id="KW-1185">Reference proteome</keyword>
<dbReference type="AlphaFoldDB" id="A0A1W1UQG4"/>
<name>A0A1W1UQG4_9DEIO</name>
<evidence type="ECO:0000313" key="2">
    <source>
        <dbReference type="Proteomes" id="UP000192582"/>
    </source>
</evidence>
<evidence type="ECO:0000313" key="1">
    <source>
        <dbReference type="EMBL" id="SMB83375.1"/>
    </source>
</evidence>
<reference evidence="1 2" key="1">
    <citation type="submission" date="2017-04" db="EMBL/GenBank/DDBJ databases">
        <authorList>
            <person name="Afonso C.L."/>
            <person name="Miller P.J."/>
            <person name="Scott M.A."/>
            <person name="Spackman E."/>
            <person name="Goraichik I."/>
            <person name="Dimitrov K.M."/>
            <person name="Suarez D.L."/>
            <person name="Swayne D.E."/>
        </authorList>
    </citation>
    <scope>NUCLEOTIDE SEQUENCE [LARGE SCALE GENOMIC DNA]</scope>
    <source>
        <strain evidence="1 2">KR-140</strain>
    </source>
</reference>
<dbReference type="Proteomes" id="UP000192582">
    <property type="component" value="Unassembled WGS sequence"/>
</dbReference>
<dbReference type="EMBL" id="FWWU01000006">
    <property type="protein sequence ID" value="SMB83375.1"/>
    <property type="molecule type" value="Genomic_DNA"/>
</dbReference>
<dbReference type="RefSeq" id="WP_170928526.1">
    <property type="nucleotide sequence ID" value="NZ_FWWU01000006.1"/>
</dbReference>
<gene>
    <name evidence="1" type="ORF">SAMN00790413_04394</name>
</gene>
<accession>A0A1W1UQG4</accession>
<proteinExistence type="predicted"/>
<protein>
    <submittedName>
        <fullName evidence="1">Uncharacterized protein</fullName>
    </submittedName>
</protein>
<sequence>MDYFLPNAYILHTQRQPDGQTELALSREVGDVLIGSADTWKVTEDLCDTADIRVQRA</sequence>
<organism evidence="1 2">
    <name type="scientific">Deinococcus hopiensis KR-140</name>
    <dbReference type="NCBI Taxonomy" id="695939"/>
    <lineage>
        <taxon>Bacteria</taxon>
        <taxon>Thermotogati</taxon>
        <taxon>Deinococcota</taxon>
        <taxon>Deinococci</taxon>
        <taxon>Deinococcales</taxon>
        <taxon>Deinococcaceae</taxon>
        <taxon>Deinococcus</taxon>
    </lineage>
</organism>